<keyword evidence="2" id="KW-1185">Reference proteome</keyword>
<accession>A0A1I2QR01</accession>
<dbReference type="STRING" id="1436961.SAMN05421739_10221"/>
<name>A0A1I2QR01_9BACT</name>
<sequence>MQEKATAQPTANSFLEMWKHFNQMAHDSGIVRTALTKHSPKDSTWLNYYLYFNHYQVLGQTLLVYCLREELDIAATYEFSEFDLTGYSLEPEQEHHDEEAGNLRQALDDVDVLQFASVRDVPELKRTLPKLLKTEGMLKVLVLPELEGQELEEYRCLFEPKFSNHANLGKTEYVVLAPQVQEDREVSWQYLVYGRSTAASLTNL</sequence>
<dbReference type="OrthoDB" id="9832754at2"/>
<evidence type="ECO:0000313" key="2">
    <source>
        <dbReference type="Proteomes" id="UP000198724"/>
    </source>
</evidence>
<proteinExistence type="predicted"/>
<dbReference type="EMBL" id="FOOT01000002">
    <property type="protein sequence ID" value="SFG28051.1"/>
    <property type="molecule type" value="Genomic_DNA"/>
</dbReference>
<dbReference type="RefSeq" id="WP_092099513.1">
    <property type="nucleotide sequence ID" value="NZ_FOOT01000002.1"/>
</dbReference>
<evidence type="ECO:0000313" key="1">
    <source>
        <dbReference type="EMBL" id="SFG28051.1"/>
    </source>
</evidence>
<gene>
    <name evidence="1" type="ORF">SAMN05421739_10221</name>
</gene>
<dbReference type="Proteomes" id="UP000198724">
    <property type="component" value="Unassembled WGS sequence"/>
</dbReference>
<dbReference type="AlphaFoldDB" id="A0A1I2QR01"/>
<protein>
    <submittedName>
        <fullName evidence="1">Uncharacterized protein</fullName>
    </submittedName>
</protein>
<reference evidence="2" key="1">
    <citation type="submission" date="2016-10" db="EMBL/GenBank/DDBJ databases">
        <authorList>
            <person name="Varghese N."/>
            <person name="Submissions S."/>
        </authorList>
    </citation>
    <scope>NUCLEOTIDE SEQUENCE [LARGE SCALE GENOMIC DNA]</scope>
    <source>
        <strain evidence="2">LP51</strain>
    </source>
</reference>
<organism evidence="1 2">
    <name type="scientific">Pontibacter chinhatensis</name>
    <dbReference type="NCBI Taxonomy" id="1436961"/>
    <lineage>
        <taxon>Bacteria</taxon>
        <taxon>Pseudomonadati</taxon>
        <taxon>Bacteroidota</taxon>
        <taxon>Cytophagia</taxon>
        <taxon>Cytophagales</taxon>
        <taxon>Hymenobacteraceae</taxon>
        <taxon>Pontibacter</taxon>
    </lineage>
</organism>